<dbReference type="InterPro" id="IPR001314">
    <property type="entry name" value="Peptidase_S1A"/>
</dbReference>
<dbReference type="PROSITE" id="PS00134">
    <property type="entry name" value="TRYPSIN_HIS"/>
    <property type="match status" value="1"/>
</dbReference>
<dbReference type="GO" id="GO:0006508">
    <property type="term" value="P:proteolysis"/>
    <property type="evidence" value="ECO:0007669"/>
    <property type="project" value="UniProtKB-KW"/>
</dbReference>
<dbReference type="SMART" id="SM00020">
    <property type="entry name" value="Tryp_SPc"/>
    <property type="match status" value="1"/>
</dbReference>
<dbReference type="PRINTS" id="PR00722">
    <property type="entry name" value="CHYMOTRYPSIN"/>
</dbReference>
<evidence type="ECO:0000256" key="1">
    <source>
        <dbReference type="ARBA" id="ARBA00022670"/>
    </source>
</evidence>
<dbReference type="Gene3D" id="2.40.10.10">
    <property type="entry name" value="Trypsin-like serine proteases"/>
    <property type="match status" value="1"/>
</dbReference>
<keyword evidence="6" id="KW-0732">Signal</keyword>
<evidence type="ECO:0000256" key="3">
    <source>
        <dbReference type="ARBA" id="ARBA00022825"/>
    </source>
</evidence>
<dbReference type="AlphaFoldDB" id="A0A1W0XEN8"/>
<dbReference type="PROSITE" id="PS50240">
    <property type="entry name" value="TRYPSIN_DOM"/>
    <property type="match status" value="1"/>
</dbReference>
<dbReference type="Proteomes" id="UP000192578">
    <property type="component" value="Unassembled WGS sequence"/>
</dbReference>
<proteinExistence type="predicted"/>
<organism evidence="8 9">
    <name type="scientific">Hypsibius exemplaris</name>
    <name type="common">Freshwater tardigrade</name>
    <dbReference type="NCBI Taxonomy" id="2072580"/>
    <lineage>
        <taxon>Eukaryota</taxon>
        <taxon>Metazoa</taxon>
        <taxon>Ecdysozoa</taxon>
        <taxon>Tardigrada</taxon>
        <taxon>Eutardigrada</taxon>
        <taxon>Parachela</taxon>
        <taxon>Hypsibioidea</taxon>
        <taxon>Hypsibiidae</taxon>
        <taxon>Hypsibius</taxon>
    </lineage>
</organism>
<dbReference type="InterPro" id="IPR033116">
    <property type="entry name" value="TRYPSIN_SER"/>
</dbReference>
<keyword evidence="3 5" id="KW-0720">Serine protease</keyword>
<dbReference type="EMBL" id="MTYJ01000001">
    <property type="protein sequence ID" value="OQV25868.1"/>
    <property type="molecule type" value="Genomic_DNA"/>
</dbReference>
<gene>
    <name evidence="8" type="ORF">BV898_00017</name>
</gene>
<dbReference type="InterPro" id="IPR009003">
    <property type="entry name" value="Peptidase_S1_PA"/>
</dbReference>
<dbReference type="PANTHER" id="PTHR24253:SF136">
    <property type="entry name" value="SERINE PROTEINASE STUBBLE-LIKE PROTEIN"/>
    <property type="match status" value="1"/>
</dbReference>
<dbReference type="OrthoDB" id="414661at2759"/>
<dbReference type="InterPro" id="IPR001254">
    <property type="entry name" value="Trypsin_dom"/>
</dbReference>
<keyword evidence="4" id="KW-1015">Disulfide bond</keyword>
<dbReference type="SUPFAM" id="SSF50494">
    <property type="entry name" value="Trypsin-like serine proteases"/>
    <property type="match status" value="1"/>
</dbReference>
<sequence length="402" mass="44198">MIERSLTRGAVIAYVCLLQLPLLRAGSSTSDADFKRDLLQLQSLKHNEKVAQKSVSSCLDDEACVFSWVCDRIGKPVRFCSGPFFYFTVCCKTKTSDEISSDVVKLLPEITAATTTTIITTEPTTTATSTTTTPLKVESIPPVPQQTCGRAPLVARGGRIVGGSAAQFAEYPFQVMVIIKGQERCGGALLDHGWIVTAGHCVAPASVTAQDIVVRLGVWDRTRANDILPVEERRVTRFILHPLYNSQRSFSHDVSLLKLDFPIEYQPHIQPVCLPHPGEDFLGSLATVTGWGRLEFREDRPLLLQHVEIPLITNQKCESMFEAQRTPEKIIPQMMCAATEDGRKDACQGDSGGPLTVTRDGSYILAGIVSWGYGCALPGYPGVYTRISQFTGWLIDTMRKES</sequence>
<evidence type="ECO:0000259" key="7">
    <source>
        <dbReference type="PROSITE" id="PS50240"/>
    </source>
</evidence>
<evidence type="ECO:0000313" key="8">
    <source>
        <dbReference type="EMBL" id="OQV25868.1"/>
    </source>
</evidence>
<dbReference type="Pfam" id="PF00089">
    <property type="entry name" value="Trypsin"/>
    <property type="match status" value="1"/>
</dbReference>
<feature type="domain" description="Peptidase S1" evidence="7">
    <location>
        <begin position="160"/>
        <end position="399"/>
    </location>
</feature>
<evidence type="ECO:0000256" key="4">
    <source>
        <dbReference type="ARBA" id="ARBA00023157"/>
    </source>
</evidence>
<dbReference type="PROSITE" id="PS00135">
    <property type="entry name" value="TRYPSIN_SER"/>
    <property type="match status" value="1"/>
</dbReference>
<accession>A0A1W0XEN8</accession>
<name>A0A1W0XEN8_HYPEX</name>
<dbReference type="InterPro" id="IPR018114">
    <property type="entry name" value="TRYPSIN_HIS"/>
</dbReference>
<evidence type="ECO:0000256" key="5">
    <source>
        <dbReference type="RuleBase" id="RU363034"/>
    </source>
</evidence>
<evidence type="ECO:0000313" key="9">
    <source>
        <dbReference type="Proteomes" id="UP000192578"/>
    </source>
</evidence>
<dbReference type="CDD" id="cd00190">
    <property type="entry name" value="Tryp_SPc"/>
    <property type="match status" value="1"/>
</dbReference>
<feature type="chain" id="PRO_5010723458" evidence="6">
    <location>
        <begin position="26"/>
        <end position="402"/>
    </location>
</feature>
<keyword evidence="9" id="KW-1185">Reference proteome</keyword>
<dbReference type="PANTHER" id="PTHR24253">
    <property type="entry name" value="TRANSMEMBRANE PROTEASE SERINE"/>
    <property type="match status" value="1"/>
</dbReference>
<dbReference type="InterPro" id="IPR043504">
    <property type="entry name" value="Peptidase_S1_PA_chymotrypsin"/>
</dbReference>
<keyword evidence="2 5" id="KW-0378">Hydrolase</keyword>
<evidence type="ECO:0000256" key="6">
    <source>
        <dbReference type="SAM" id="SignalP"/>
    </source>
</evidence>
<protein>
    <submittedName>
        <fullName evidence="8">Serine proteinase stubble</fullName>
    </submittedName>
</protein>
<evidence type="ECO:0000256" key="2">
    <source>
        <dbReference type="ARBA" id="ARBA00022801"/>
    </source>
</evidence>
<feature type="signal peptide" evidence="6">
    <location>
        <begin position="1"/>
        <end position="25"/>
    </location>
</feature>
<dbReference type="FunFam" id="2.40.10.10:FF:000006">
    <property type="entry name" value="Serine proteinase stubble"/>
    <property type="match status" value="1"/>
</dbReference>
<reference evidence="9" key="1">
    <citation type="submission" date="2017-01" db="EMBL/GenBank/DDBJ databases">
        <title>Comparative genomics of anhydrobiosis in the tardigrade Hypsibius dujardini.</title>
        <authorList>
            <person name="Yoshida Y."/>
            <person name="Koutsovoulos G."/>
            <person name="Laetsch D."/>
            <person name="Stevens L."/>
            <person name="Kumar S."/>
            <person name="Horikawa D."/>
            <person name="Ishino K."/>
            <person name="Komine S."/>
            <person name="Tomita M."/>
            <person name="Blaxter M."/>
            <person name="Arakawa K."/>
        </authorList>
    </citation>
    <scope>NUCLEOTIDE SEQUENCE [LARGE SCALE GENOMIC DNA]</scope>
    <source>
        <strain evidence="9">Z151</strain>
    </source>
</reference>
<comment type="caution">
    <text evidence="8">The sequence shown here is derived from an EMBL/GenBank/DDBJ whole genome shotgun (WGS) entry which is preliminary data.</text>
</comment>
<keyword evidence="1 5" id="KW-0645">Protease</keyword>
<dbReference type="GO" id="GO:0004252">
    <property type="term" value="F:serine-type endopeptidase activity"/>
    <property type="evidence" value="ECO:0007669"/>
    <property type="project" value="InterPro"/>
</dbReference>